<gene>
    <name evidence="1" type="ORF">O0I10_013339</name>
</gene>
<comment type="caution">
    <text evidence="1">The sequence shown here is derived from an EMBL/GenBank/DDBJ whole genome shotgun (WGS) entry which is preliminary data.</text>
</comment>
<dbReference type="GeneID" id="83220569"/>
<proteinExistence type="predicted"/>
<evidence type="ECO:0000313" key="2">
    <source>
        <dbReference type="Proteomes" id="UP001234581"/>
    </source>
</evidence>
<sequence>MSQSPAILPATLGELKPGHPALNLARLLPEQYFPWTPLHVLIDAAGSFFADEANKNYEHYDAICHEARRLTSMYQDHVRAGARLYLEEIRSRNQQQ</sequence>
<keyword evidence="2" id="KW-1185">Reference proteome</keyword>
<accession>A0AAD7UPJ9</accession>
<dbReference type="AlphaFoldDB" id="A0AAD7UPJ9"/>
<dbReference type="RefSeq" id="XP_058336122.1">
    <property type="nucleotide sequence ID" value="XM_058493112.1"/>
</dbReference>
<organism evidence="1 2">
    <name type="scientific">Lichtheimia ornata</name>
    <dbReference type="NCBI Taxonomy" id="688661"/>
    <lineage>
        <taxon>Eukaryota</taxon>
        <taxon>Fungi</taxon>
        <taxon>Fungi incertae sedis</taxon>
        <taxon>Mucoromycota</taxon>
        <taxon>Mucoromycotina</taxon>
        <taxon>Mucoromycetes</taxon>
        <taxon>Mucorales</taxon>
        <taxon>Lichtheimiaceae</taxon>
        <taxon>Lichtheimia</taxon>
    </lineage>
</organism>
<reference evidence="1 2" key="1">
    <citation type="submission" date="2023-03" db="EMBL/GenBank/DDBJ databases">
        <title>Genome sequence of Lichtheimia ornata CBS 291.66.</title>
        <authorList>
            <person name="Mohabir J.T."/>
            <person name="Shea T.P."/>
            <person name="Kurbessoian T."/>
            <person name="Berby B."/>
            <person name="Fontaine J."/>
            <person name="Livny J."/>
            <person name="Gnirke A."/>
            <person name="Stajich J.E."/>
            <person name="Cuomo C.A."/>
        </authorList>
    </citation>
    <scope>NUCLEOTIDE SEQUENCE [LARGE SCALE GENOMIC DNA]</scope>
    <source>
        <strain evidence="1">CBS 291.66</strain>
    </source>
</reference>
<dbReference type="EMBL" id="JARTCD010000502">
    <property type="protein sequence ID" value="KAJ8651207.1"/>
    <property type="molecule type" value="Genomic_DNA"/>
</dbReference>
<name>A0AAD7UPJ9_9FUNG</name>
<protein>
    <submittedName>
        <fullName evidence="1">Uncharacterized protein</fullName>
    </submittedName>
</protein>
<dbReference type="Proteomes" id="UP001234581">
    <property type="component" value="Unassembled WGS sequence"/>
</dbReference>
<evidence type="ECO:0000313" key="1">
    <source>
        <dbReference type="EMBL" id="KAJ8651207.1"/>
    </source>
</evidence>